<name>A0A9P4IPQ5_9PEZI</name>
<keyword evidence="7" id="KW-0449">Lipoprotein</keyword>
<dbReference type="OrthoDB" id="8830751at2759"/>
<dbReference type="SMART" id="SM00174">
    <property type="entry name" value="RHO"/>
    <property type="match status" value="1"/>
</dbReference>
<accession>A0A9P4IPQ5</accession>
<keyword evidence="6" id="KW-0472">Membrane</keyword>
<reference evidence="10" key="1">
    <citation type="journal article" date="2020" name="Stud. Mycol.">
        <title>101 Dothideomycetes genomes: a test case for predicting lifestyles and emergence of pathogens.</title>
        <authorList>
            <person name="Haridas S."/>
            <person name="Albert R."/>
            <person name="Binder M."/>
            <person name="Bloem J."/>
            <person name="Labutti K."/>
            <person name="Salamov A."/>
            <person name="Andreopoulos B."/>
            <person name="Baker S."/>
            <person name="Barry K."/>
            <person name="Bills G."/>
            <person name="Bluhm B."/>
            <person name="Cannon C."/>
            <person name="Castanera R."/>
            <person name="Culley D."/>
            <person name="Daum C."/>
            <person name="Ezra D."/>
            <person name="Gonzalez J."/>
            <person name="Henrissat B."/>
            <person name="Kuo A."/>
            <person name="Liang C."/>
            <person name="Lipzen A."/>
            <person name="Lutzoni F."/>
            <person name="Magnuson J."/>
            <person name="Mondo S."/>
            <person name="Nolan M."/>
            <person name="Ohm R."/>
            <person name="Pangilinan J."/>
            <person name="Park H.-J."/>
            <person name="Ramirez L."/>
            <person name="Alfaro M."/>
            <person name="Sun H."/>
            <person name="Tritt A."/>
            <person name="Yoshinaga Y."/>
            <person name="Zwiers L.-H."/>
            <person name="Turgeon B."/>
            <person name="Goodwin S."/>
            <person name="Spatafora J."/>
            <person name="Crous P."/>
            <person name="Grigoriev I."/>
        </authorList>
    </citation>
    <scope>NUCLEOTIDE SEQUENCE</scope>
    <source>
        <strain evidence="10">CBS 133067</strain>
    </source>
</reference>
<keyword evidence="3" id="KW-0488">Methylation</keyword>
<comment type="subcellular location">
    <subcellularLocation>
        <location evidence="1">Membrane</location>
    </subcellularLocation>
</comment>
<dbReference type="GO" id="GO:0003924">
    <property type="term" value="F:GTPase activity"/>
    <property type="evidence" value="ECO:0007669"/>
    <property type="project" value="InterPro"/>
</dbReference>
<dbReference type="InterPro" id="IPR027417">
    <property type="entry name" value="P-loop_NTPase"/>
</dbReference>
<organism evidence="10 11">
    <name type="scientific">Rhizodiscina lignyota</name>
    <dbReference type="NCBI Taxonomy" id="1504668"/>
    <lineage>
        <taxon>Eukaryota</taxon>
        <taxon>Fungi</taxon>
        <taxon>Dikarya</taxon>
        <taxon>Ascomycota</taxon>
        <taxon>Pezizomycotina</taxon>
        <taxon>Dothideomycetes</taxon>
        <taxon>Pleosporomycetidae</taxon>
        <taxon>Aulographales</taxon>
        <taxon>Rhizodiscinaceae</taxon>
        <taxon>Rhizodiscina</taxon>
    </lineage>
</organism>
<comment type="caution">
    <text evidence="10">The sequence shown here is derived from an EMBL/GenBank/DDBJ whole genome shotgun (WGS) entry which is preliminary data.</text>
</comment>
<dbReference type="SMART" id="SM00175">
    <property type="entry name" value="RAB"/>
    <property type="match status" value="1"/>
</dbReference>
<dbReference type="InterPro" id="IPR005225">
    <property type="entry name" value="Small_GTP-bd"/>
</dbReference>
<dbReference type="CDD" id="cd04132">
    <property type="entry name" value="Rho4_like"/>
    <property type="match status" value="1"/>
</dbReference>
<dbReference type="SUPFAM" id="SSF52540">
    <property type="entry name" value="P-loop containing nucleoside triphosphate hydrolases"/>
    <property type="match status" value="1"/>
</dbReference>
<evidence type="ECO:0000256" key="2">
    <source>
        <dbReference type="ARBA" id="ARBA00010142"/>
    </source>
</evidence>
<keyword evidence="5" id="KW-0342">GTP-binding</keyword>
<evidence type="ECO:0000256" key="3">
    <source>
        <dbReference type="ARBA" id="ARBA00022481"/>
    </source>
</evidence>
<feature type="compositionally biased region" description="Polar residues" evidence="9">
    <location>
        <begin position="35"/>
        <end position="48"/>
    </location>
</feature>
<gene>
    <name evidence="10" type="ORF">NA57DRAFT_31698</name>
</gene>
<sequence>MTTAQPGNYDYLRRKGSSVSVQAVNRKPARPASERASNGTVSSTITMSTGRESAATNLTTLTEPPAYSKKFVVVGDGGCGKTCLLISYSQGYFPEKYVPTVFENYITQTPHPPTGKIVELALWDTAGQEEYDRLRPLSYPETDLVFVCFAIDCPNSLENVMDKWYPEVLHFLPNTPLILLGLKSDLRFKKTCIDLLRTQGLTPVTPEQGKAVAARMGAKYMECSSKEMEGVEEIFDTAVTMAVEAEEESKDVFDPERTESRGGSRGGMADGRKSGLSGSSGGKKKKSVKRSCKIL</sequence>
<dbReference type="Gene3D" id="3.40.50.300">
    <property type="entry name" value="P-loop containing nucleotide triphosphate hydrolases"/>
    <property type="match status" value="1"/>
</dbReference>
<dbReference type="GO" id="GO:0016020">
    <property type="term" value="C:membrane"/>
    <property type="evidence" value="ECO:0007669"/>
    <property type="project" value="UniProtKB-SubCell"/>
</dbReference>
<feature type="compositionally biased region" description="Basic residues" evidence="9">
    <location>
        <begin position="282"/>
        <end position="295"/>
    </location>
</feature>
<evidence type="ECO:0000313" key="10">
    <source>
        <dbReference type="EMBL" id="KAF2103125.1"/>
    </source>
</evidence>
<keyword evidence="8" id="KW-0636">Prenylation</keyword>
<proteinExistence type="inferred from homology"/>
<dbReference type="SMART" id="SM00173">
    <property type="entry name" value="RAS"/>
    <property type="match status" value="1"/>
</dbReference>
<keyword evidence="4" id="KW-0547">Nucleotide-binding</keyword>
<dbReference type="PANTHER" id="PTHR24072">
    <property type="entry name" value="RHO FAMILY GTPASE"/>
    <property type="match status" value="1"/>
</dbReference>
<evidence type="ECO:0000256" key="6">
    <source>
        <dbReference type="ARBA" id="ARBA00023136"/>
    </source>
</evidence>
<evidence type="ECO:0000256" key="7">
    <source>
        <dbReference type="ARBA" id="ARBA00023288"/>
    </source>
</evidence>
<dbReference type="NCBIfam" id="TIGR00231">
    <property type="entry name" value="small_GTP"/>
    <property type="match status" value="1"/>
</dbReference>
<evidence type="ECO:0000256" key="8">
    <source>
        <dbReference type="ARBA" id="ARBA00023289"/>
    </source>
</evidence>
<dbReference type="EMBL" id="ML978122">
    <property type="protein sequence ID" value="KAF2103125.1"/>
    <property type="molecule type" value="Genomic_DNA"/>
</dbReference>
<dbReference type="PROSITE" id="PS51420">
    <property type="entry name" value="RHO"/>
    <property type="match status" value="1"/>
</dbReference>
<dbReference type="GO" id="GO:0007264">
    <property type="term" value="P:small GTPase-mediated signal transduction"/>
    <property type="evidence" value="ECO:0007669"/>
    <property type="project" value="InterPro"/>
</dbReference>
<keyword evidence="11" id="KW-1185">Reference proteome</keyword>
<dbReference type="Proteomes" id="UP000799772">
    <property type="component" value="Unassembled WGS sequence"/>
</dbReference>
<feature type="region of interest" description="Disordered" evidence="9">
    <location>
        <begin position="19"/>
        <end position="48"/>
    </location>
</feature>
<dbReference type="AlphaFoldDB" id="A0A9P4IPQ5"/>
<dbReference type="FunFam" id="3.40.50.300:FF:000678">
    <property type="entry name" value="Rho GTPase Rho4"/>
    <property type="match status" value="1"/>
</dbReference>
<protein>
    <submittedName>
        <fullName evidence="10">Ras-domain-containing protein</fullName>
    </submittedName>
</protein>
<dbReference type="GO" id="GO:0032506">
    <property type="term" value="P:cytokinetic process"/>
    <property type="evidence" value="ECO:0007669"/>
    <property type="project" value="UniProtKB-ARBA"/>
</dbReference>
<evidence type="ECO:0000256" key="1">
    <source>
        <dbReference type="ARBA" id="ARBA00004370"/>
    </source>
</evidence>
<evidence type="ECO:0000256" key="9">
    <source>
        <dbReference type="SAM" id="MobiDB-lite"/>
    </source>
</evidence>
<dbReference type="PROSITE" id="PS51419">
    <property type="entry name" value="RAB"/>
    <property type="match status" value="1"/>
</dbReference>
<feature type="region of interest" description="Disordered" evidence="9">
    <location>
        <begin position="246"/>
        <end position="295"/>
    </location>
</feature>
<dbReference type="InterPro" id="IPR001806">
    <property type="entry name" value="Small_GTPase"/>
</dbReference>
<dbReference type="InterPro" id="IPR003578">
    <property type="entry name" value="Small_GTPase_Rho"/>
</dbReference>
<evidence type="ECO:0000313" key="11">
    <source>
        <dbReference type="Proteomes" id="UP000799772"/>
    </source>
</evidence>
<evidence type="ECO:0000256" key="5">
    <source>
        <dbReference type="ARBA" id="ARBA00023134"/>
    </source>
</evidence>
<dbReference type="PRINTS" id="PR00449">
    <property type="entry name" value="RASTRNSFRMNG"/>
</dbReference>
<dbReference type="PROSITE" id="PS51421">
    <property type="entry name" value="RAS"/>
    <property type="match status" value="1"/>
</dbReference>
<dbReference type="GO" id="GO:0005525">
    <property type="term" value="F:GTP binding"/>
    <property type="evidence" value="ECO:0007669"/>
    <property type="project" value="UniProtKB-KW"/>
</dbReference>
<comment type="similarity">
    <text evidence="2">Belongs to the small GTPase superfamily. Rho family.</text>
</comment>
<feature type="compositionally biased region" description="Basic and acidic residues" evidence="9">
    <location>
        <begin position="250"/>
        <end position="262"/>
    </location>
</feature>
<dbReference type="Pfam" id="PF00071">
    <property type="entry name" value="Ras"/>
    <property type="match status" value="1"/>
</dbReference>
<evidence type="ECO:0000256" key="4">
    <source>
        <dbReference type="ARBA" id="ARBA00022741"/>
    </source>
</evidence>